<dbReference type="InterPro" id="IPR037997">
    <property type="entry name" value="Dgk1-like"/>
</dbReference>
<evidence type="ECO:0000313" key="3">
    <source>
        <dbReference type="Proteomes" id="UP000772181"/>
    </source>
</evidence>
<keyword evidence="1" id="KW-0812">Transmembrane</keyword>
<feature type="transmembrane region" description="Helical" evidence="1">
    <location>
        <begin position="76"/>
        <end position="93"/>
    </location>
</feature>
<evidence type="ECO:0008006" key="4">
    <source>
        <dbReference type="Google" id="ProtNLM"/>
    </source>
</evidence>
<sequence>MIRGEILRRAIHLSGIIIPLGYLFGLWEKTTIAFVLTVLFFLFLTTDLIRLMSPTFRNWFFSHFPGLVKPKENKRLLGSTYFSFGALLATILFEKKVAIASLLFLVVGDQVASLVGKRFGKHRINGKTWEGTITCNLACLGLSLTILPVIASLTGSVTAALSELFISRYVDDNLAIPILSGLVMSLVLLYQ</sequence>
<accession>A0A933GLE9</accession>
<name>A0A933GLE9_UNCTE</name>
<proteinExistence type="predicted"/>
<organism evidence="2 3">
    <name type="scientific">Tectimicrobiota bacterium</name>
    <dbReference type="NCBI Taxonomy" id="2528274"/>
    <lineage>
        <taxon>Bacteria</taxon>
        <taxon>Pseudomonadati</taxon>
        <taxon>Nitrospinota/Tectimicrobiota group</taxon>
        <taxon>Candidatus Tectimicrobiota</taxon>
    </lineage>
</organism>
<feature type="transmembrane region" description="Helical" evidence="1">
    <location>
        <begin position="137"/>
        <end position="162"/>
    </location>
</feature>
<dbReference type="PANTHER" id="PTHR31303:SF1">
    <property type="entry name" value="CTP-DEPENDENT DIACYLGLYCEROL KINASE 1"/>
    <property type="match status" value="1"/>
</dbReference>
<gene>
    <name evidence="2" type="ORF">HY730_03990</name>
</gene>
<feature type="transmembrane region" description="Helical" evidence="1">
    <location>
        <begin position="7"/>
        <end position="25"/>
    </location>
</feature>
<keyword evidence="1" id="KW-0472">Membrane</keyword>
<dbReference type="GO" id="GO:0004143">
    <property type="term" value="F:ATP-dependent diacylglycerol kinase activity"/>
    <property type="evidence" value="ECO:0007669"/>
    <property type="project" value="InterPro"/>
</dbReference>
<dbReference type="EMBL" id="JACQWF010000179">
    <property type="protein sequence ID" value="MBI4595523.1"/>
    <property type="molecule type" value="Genomic_DNA"/>
</dbReference>
<dbReference type="Pfam" id="PF01148">
    <property type="entry name" value="CTP_transf_1"/>
    <property type="match status" value="1"/>
</dbReference>
<reference evidence="2" key="1">
    <citation type="submission" date="2020-07" db="EMBL/GenBank/DDBJ databases">
        <title>Huge and variable diversity of episymbiotic CPR bacteria and DPANN archaea in groundwater ecosystems.</title>
        <authorList>
            <person name="He C.Y."/>
            <person name="Keren R."/>
            <person name="Whittaker M."/>
            <person name="Farag I.F."/>
            <person name="Doudna J."/>
            <person name="Cate J.H.D."/>
            <person name="Banfield J.F."/>
        </authorList>
    </citation>
    <scope>NUCLEOTIDE SEQUENCE</scope>
    <source>
        <strain evidence="2">NC_groundwater_1482_Ag_S-0.65um_47_24</strain>
    </source>
</reference>
<keyword evidence="1" id="KW-1133">Transmembrane helix</keyword>
<feature type="transmembrane region" description="Helical" evidence="1">
    <location>
        <begin position="31"/>
        <end position="49"/>
    </location>
</feature>
<dbReference type="AlphaFoldDB" id="A0A933GLE9"/>
<protein>
    <recommendedName>
        <fullName evidence="4">Phosphatidate cytidylyltransferase</fullName>
    </recommendedName>
</protein>
<dbReference type="Proteomes" id="UP000772181">
    <property type="component" value="Unassembled WGS sequence"/>
</dbReference>
<feature type="transmembrane region" description="Helical" evidence="1">
    <location>
        <begin position="99"/>
        <end position="116"/>
    </location>
</feature>
<comment type="caution">
    <text evidence="2">The sequence shown here is derived from an EMBL/GenBank/DDBJ whole genome shotgun (WGS) entry which is preliminary data.</text>
</comment>
<evidence type="ECO:0000313" key="2">
    <source>
        <dbReference type="EMBL" id="MBI4595523.1"/>
    </source>
</evidence>
<feature type="transmembrane region" description="Helical" evidence="1">
    <location>
        <begin position="174"/>
        <end position="190"/>
    </location>
</feature>
<evidence type="ECO:0000256" key="1">
    <source>
        <dbReference type="SAM" id="Phobius"/>
    </source>
</evidence>
<dbReference type="PANTHER" id="PTHR31303">
    <property type="entry name" value="CTP-DEPENDENT DIACYLGLYCEROL KINASE 1"/>
    <property type="match status" value="1"/>
</dbReference>